<dbReference type="InterPro" id="IPR000073">
    <property type="entry name" value="AB_hydrolase_1"/>
</dbReference>
<dbReference type="Gene3D" id="3.40.50.1820">
    <property type="entry name" value="alpha/beta hydrolase"/>
    <property type="match status" value="1"/>
</dbReference>
<evidence type="ECO:0000256" key="6">
    <source>
        <dbReference type="ARBA" id="ARBA00023002"/>
    </source>
</evidence>
<name>A0A5N6MSS4_9MICC</name>
<dbReference type="PRINTS" id="PR00411">
    <property type="entry name" value="PNDRDTASEI"/>
</dbReference>
<dbReference type="GO" id="GO:0004497">
    <property type="term" value="F:monooxygenase activity"/>
    <property type="evidence" value="ECO:0007669"/>
    <property type="project" value="UniProtKB-KW"/>
</dbReference>
<gene>
    <name evidence="10" type="ORF">GD627_03545</name>
</gene>
<sequence>MISKDTQDAQGTQDTVEHLDVLIIGAGLSGIGAACRLRQDHPGRSVALLEARSRAGGTWDLFRYPGIRSDSDLYTFGYDFRPWRGGKAIADGPSILHYLKETAAEYGVDTLIRYHRRVVSADWSSADARWNLTVEVMETPEPGPDGTSPEPAGTGEFLRLSAGWIFNAAGYYRYDEGYAPHLPGREQFPGRIVHPQHWPRDLAPAGKRIAVIGSGATAVTLVPALVQQGAEVTMVQRTPTYILPIPAEDPVARRLRGVVGPERTGRIMAEISARRQRAIWAFCQRWPNLARKAIRGIQSRAVPEGFDLDTHLNPPYGPWDQRLCAVPDGDFFSALRSGKATMVTARTAGFTEHGLRLESGKEVAADVVVTATGFTIQILGGMELRLDGVPVTLAEHVAYRGVMLSGIPNMAFAIGYTNASWTLKVGLLTRWFSRLLTSMDRRGYTAAVPVAPEGMETRPLLDFGAGYVQRSLDSLPRQGTRAPWLMTMNFLADRRDLQKGALVDSHLRFSGPEDGRQQAAPTDDDAGPGADRFLTLPSGLRLCYRLDGPVDGEPVVLVSGLGLDLTAWPAAMVAGLTDAGYRVIRLDNRDAGRSGRMETPVPSLLHQAFARPMTGAYRIEDMADDVVGLLDHLQVDRAHVAGMSLGGMIAQSVAARRPDRVLTLTSLISTTGAREVGAAALSTKVRFAARPPRTREAFIRARVGMMRHLSGRANPADPAVEAELAGLAWDRGAYPDGGRARARQLGAINASQDRTRDLAGIRVPTLVIHGDRDPIVHPSGGTATAAAIPGSRLVTIPGMGHYFHAAAVPELVRLITGHLAAAHTAAPARPRPTDPSPATPVRH</sequence>
<dbReference type="EMBL" id="VTFX01000001">
    <property type="protein sequence ID" value="KAD4060144.1"/>
    <property type="molecule type" value="Genomic_DNA"/>
</dbReference>
<comment type="cofactor">
    <cofactor evidence="1">
        <name>FAD</name>
        <dbReference type="ChEBI" id="CHEBI:57692"/>
    </cofactor>
</comment>
<dbReference type="AlphaFoldDB" id="A0A5N6MSS4"/>
<dbReference type="Pfam" id="PF13450">
    <property type="entry name" value="NAD_binding_8"/>
    <property type="match status" value="1"/>
</dbReference>
<keyword evidence="3" id="KW-0285">Flavoprotein</keyword>
<dbReference type="GO" id="GO:0016787">
    <property type="term" value="F:hydrolase activity"/>
    <property type="evidence" value="ECO:0007669"/>
    <property type="project" value="UniProtKB-KW"/>
</dbReference>
<comment type="similarity">
    <text evidence="2">Belongs to the FAD-binding monooxygenase family.</text>
</comment>
<evidence type="ECO:0000256" key="3">
    <source>
        <dbReference type="ARBA" id="ARBA00022630"/>
    </source>
</evidence>
<dbReference type="PROSITE" id="PS51257">
    <property type="entry name" value="PROKAR_LIPOPROTEIN"/>
    <property type="match status" value="1"/>
</dbReference>
<dbReference type="FunFam" id="3.50.50.60:FF:000228">
    <property type="entry name" value="FAD-containing monooxygenase EthA"/>
    <property type="match status" value="1"/>
</dbReference>
<dbReference type="RefSeq" id="WP_152271363.1">
    <property type="nucleotide sequence ID" value="NZ_VTFX01000001.1"/>
</dbReference>
<keyword evidence="7" id="KW-0503">Monooxygenase</keyword>
<keyword evidence="4" id="KW-0274">FAD</keyword>
<dbReference type="SUPFAM" id="SSF53474">
    <property type="entry name" value="alpha/beta-Hydrolases"/>
    <property type="match status" value="1"/>
</dbReference>
<feature type="domain" description="AB hydrolase-1" evidence="9">
    <location>
        <begin position="554"/>
        <end position="804"/>
    </location>
</feature>
<evidence type="ECO:0000256" key="7">
    <source>
        <dbReference type="ARBA" id="ARBA00023033"/>
    </source>
</evidence>
<evidence type="ECO:0000256" key="8">
    <source>
        <dbReference type="SAM" id="MobiDB-lite"/>
    </source>
</evidence>
<dbReference type="Proteomes" id="UP000326852">
    <property type="component" value="Unassembled WGS sequence"/>
</dbReference>
<dbReference type="PANTHER" id="PTHR43872:SF1">
    <property type="entry name" value="MONOOXYGENASE, PUTATIVE (AFU_ORTHOLOGUE AFUA_8G02570)-RELATED"/>
    <property type="match status" value="1"/>
</dbReference>
<keyword evidence="6" id="KW-0560">Oxidoreductase</keyword>
<keyword evidence="5" id="KW-0521">NADP</keyword>
<organism evidence="10 11">
    <name type="scientific">Arthrobacter yangruifuii</name>
    <dbReference type="NCBI Taxonomy" id="2606616"/>
    <lineage>
        <taxon>Bacteria</taxon>
        <taxon>Bacillati</taxon>
        <taxon>Actinomycetota</taxon>
        <taxon>Actinomycetes</taxon>
        <taxon>Micrococcales</taxon>
        <taxon>Micrococcaceae</taxon>
        <taxon>Arthrobacter</taxon>
    </lineage>
</organism>
<dbReference type="PANTHER" id="PTHR43872">
    <property type="entry name" value="MONOOXYGENASE, PUTATIVE (AFU_ORTHOLOGUE AFUA_8G02570)-RELATED"/>
    <property type="match status" value="1"/>
</dbReference>
<evidence type="ECO:0000256" key="5">
    <source>
        <dbReference type="ARBA" id="ARBA00022857"/>
    </source>
</evidence>
<proteinExistence type="inferred from homology"/>
<feature type="region of interest" description="Disordered" evidence="8">
    <location>
        <begin position="508"/>
        <end position="531"/>
    </location>
</feature>
<dbReference type="SUPFAM" id="SSF51905">
    <property type="entry name" value="FAD/NAD(P)-binding domain"/>
    <property type="match status" value="2"/>
</dbReference>
<dbReference type="Pfam" id="PF00561">
    <property type="entry name" value="Abhydrolase_1"/>
    <property type="match status" value="1"/>
</dbReference>
<accession>A0A5N6MSS4</accession>
<feature type="compositionally biased region" description="Pro residues" evidence="8">
    <location>
        <begin position="829"/>
        <end position="843"/>
    </location>
</feature>
<evidence type="ECO:0000313" key="10">
    <source>
        <dbReference type="EMBL" id="KAD4060144.1"/>
    </source>
</evidence>
<dbReference type="Gene3D" id="3.50.50.60">
    <property type="entry name" value="FAD/NAD(P)-binding domain"/>
    <property type="match status" value="3"/>
</dbReference>
<evidence type="ECO:0000256" key="2">
    <source>
        <dbReference type="ARBA" id="ARBA00010139"/>
    </source>
</evidence>
<dbReference type="InterPro" id="IPR051820">
    <property type="entry name" value="FAD-binding_MO"/>
</dbReference>
<reference evidence="10 11" key="1">
    <citation type="submission" date="2019-08" db="EMBL/GenBank/DDBJ databases">
        <title>Arthrobacter sp. nov., isolated from plateau pika and Tibetan wild ass.</title>
        <authorList>
            <person name="Ge Y."/>
        </authorList>
    </citation>
    <scope>NUCLEOTIDE SEQUENCE [LARGE SCALE GENOMIC DNA]</scope>
    <source>
        <strain evidence="10 11">785</strain>
    </source>
</reference>
<evidence type="ECO:0000259" key="9">
    <source>
        <dbReference type="Pfam" id="PF00561"/>
    </source>
</evidence>
<dbReference type="InterPro" id="IPR036188">
    <property type="entry name" value="FAD/NAD-bd_sf"/>
</dbReference>
<feature type="region of interest" description="Disordered" evidence="8">
    <location>
        <begin position="822"/>
        <end position="843"/>
    </location>
</feature>
<dbReference type="InterPro" id="IPR029058">
    <property type="entry name" value="AB_hydrolase_fold"/>
</dbReference>
<evidence type="ECO:0000256" key="1">
    <source>
        <dbReference type="ARBA" id="ARBA00001974"/>
    </source>
</evidence>
<keyword evidence="11" id="KW-1185">Reference proteome</keyword>
<keyword evidence="10" id="KW-0378">Hydrolase</keyword>
<protein>
    <submittedName>
        <fullName evidence="10">Alpha/beta fold hydrolase</fullName>
    </submittedName>
</protein>
<comment type="caution">
    <text evidence="10">The sequence shown here is derived from an EMBL/GenBank/DDBJ whole genome shotgun (WGS) entry which is preliminary data.</text>
</comment>
<evidence type="ECO:0000313" key="11">
    <source>
        <dbReference type="Proteomes" id="UP000326852"/>
    </source>
</evidence>
<evidence type="ECO:0000256" key="4">
    <source>
        <dbReference type="ARBA" id="ARBA00022827"/>
    </source>
</evidence>